<gene>
    <name evidence="9" type="primary">trpF</name>
    <name evidence="11" type="ORF">H8J70_05925</name>
</gene>
<dbReference type="InterPro" id="IPR011060">
    <property type="entry name" value="RibuloseP-bd_barrel"/>
</dbReference>
<keyword evidence="7 9" id="KW-0057">Aromatic amino acid biosynthesis</keyword>
<keyword evidence="12" id="KW-1185">Reference proteome</keyword>
<dbReference type="RefSeq" id="WP_186502942.1">
    <property type="nucleotide sequence ID" value="NZ_JACOGK010000014.1"/>
</dbReference>
<evidence type="ECO:0000259" key="10">
    <source>
        <dbReference type="Pfam" id="PF00697"/>
    </source>
</evidence>
<proteinExistence type="inferred from homology"/>
<dbReference type="PANTHER" id="PTHR42894:SF1">
    <property type="entry name" value="N-(5'-PHOSPHORIBOSYL)ANTHRANILATE ISOMERASE"/>
    <property type="match status" value="1"/>
</dbReference>
<dbReference type="InterPro" id="IPR001240">
    <property type="entry name" value="PRAI_dom"/>
</dbReference>
<evidence type="ECO:0000256" key="3">
    <source>
        <dbReference type="ARBA" id="ARBA00012572"/>
    </source>
</evidence>
<evidence type="ECO:0000256" key="5">
    <source>
        <dbReference type="ARBA" id="ARBA00022605"/>
    </source>
</evidence>
<evidence type="ECO:0000256" key="4">
    <source>
        <dbReference type="ARBA" id="ARBA00022272"/>
    </source>
</evidence>
<dbReference type="HAMAP" id="MF_00135">
    <property type="entry name" value="PRAI"/>
    <property type="match status" value="1"/>
</dbReference>
<dbReference type="InterPro" id="IPR013785">
    <property type="entry name" value="Aldolase_TIM"/>
</dbReference>
<feature type="domain" description="N-(5'phosphoribosyl) anthranilate isomerase (PRAI)" evidence="10">
    <location>
        <begin position="5"/>
        <end position="193"/>
    </location>
</feature>
<comment type="catalytic activity">
    <reaction evidence="1 9">
        <text>N-(5-phospho-beta-D-ribosyl)anthranilate = 1-(2-carboxyphenylamino)-1-deoxy-D-ribulose 5-phosphate</text>
        <dbReference type="Rhea" id="RHEA:21540"/>
        <dbReference type="ChEBI" id="CHEBI:18277"/>
        <dbReference type="ChEBI" id="CHEBI:58613"/>
        <dbReference type="EC" id="5.3.1.24"/>
    </reaction>
</comment>
<dbReference type="Gene3D" id="3.20.20.70">
    <property type="entry name" value="Aldolase class I"/>
    <property type="match status" value="1"/>
</dbReference>
<accession>A0ABR6VHK9</accession>
<name>A0ABR6VHK9_9FIRM</name>
<comment type="pathway">
    <text evidence="2 9">Amino-acid biosynthesis; L-tryptophan biosynthesis; L-tryptophan from chorismate: step 3/5.</text>
</comment>
<dbReference type="EMBL" id="JACOGK010000014">
    <property type="protein sequence ID" value="MBC3536785.1"/>
    <property type="molecule type" value="Genomic_DNA"/>
</dbReference>
<dbReference type="GO" id="GO:0016853">
    <property type="term" value="F:isomerase activity"/>
    <property type="evidence" value="ECO:0007669"/>
    <property type="project" value="UniProtKB-KW"/>
</dbReference>
<evidence type="ECO:0000256" key="2">
    <source>
        <dbReference type="ARBA" id="ARBA00004664"/>
    </source>
</evidence>
<keyword evidence="6 9" id="KW-0822">Tryptophan biosynthesis</keyword>
<organism evidence="11 12">
    <name type="scientific">Megasphaera hominis</name>
    <dbReference type="NCBI Taxonomy" id="159836"/>
    <lineage>
        <taxon>Bacteria</taxon>
        <taxon>Bacillati</taxon>
        <taxon>Bacillota</taxon>
        <taxon>Negativicutes</taxon>
        <taxon>Veillonellales</taxon>
        <taxon>Veillonellaceae</taxon>
        <taxon>Megasphaera</taxon>
    </lineage>
</organism>
<evidence type="ECO:0000256" key="8">
    <source>
        <dbReference type="ARBA" id="ARBA00023235"/>
    </source>
</evidence>
<reference evidence="11 12" key="1">
    <citation type="submission" date="2020-08" db="EMBL/GenBank/DDBJ databases">
        <authorList>
            <person name="Liu C."/>
            <person name="Sun Q."/>
        </authorList>
    </citation>
    <scope>NUCLEOTIDE SEQUENCE [LARGE SCALE GENOMIC DNA]</scope>
    <source>
        <strain evidence="11 12">NSJ-59</strain>
    </source>
</reference>
<dbReference type="PANTHER" id="PTHR42894">
    <property type="entry name" value="N-(5'-PHOSPHORIBOSYL)ANTHRANILATE ISOMERASE"/>
    <property type="match status" value="1"/>
</dbReference>
<dbReference type="EC" id="5.3.1.24" evidence="3 9"/>
<comment type="similarity">
    <text evidence="9">Belongs to the TrpF family.</text>
</comment>
<dbReference type="InterPro" id="IPR044643">
    <property type="entry name" value="TrpF_fam"/>
</dbReference>
<evidence type="ECO:0000313" key="11">
    <source>
        <dbReference type="EMBL" id="MBC3536785.1"/>
    </source>
</evidence>
<keyword evidence="8 9" id="KW-0413">Isomerase</keyword>
<dbReference type="Pfam" id="PF00697">
    <property type="entry name" value="PRAI"/>
    <property type="match status" value="1"/>
</dbReference>
<comment type="caution">
    <text evidence="11">The sequence shown here is derived from an EMBL/GenBank/DDBJ whole genome shotgun (WGS) entry which is preliminary data.</text>
</comment>
<evidence type="ECO:0000256" key="1">
    <source>
        <dbReference type="ARBA" id="ARBA00001164"/>
    </source>
</evidence>
<evidence type="ECO:0000313" key="12">
    <source>
        <dbReference type="Proteomes" id="UP000606870"/>
    </source>
</evidence>
<evidence type="ECO:0000256" key="9">
    <source>
        <dbReference type="HAMAP-Rule" id="MF_00135"/>
    </source>
</evidence>
<dbReference type="CDD" id="cd00405">
    <property type="entry name" value="PRAI"/>
    <property type="match status" value="1"/>
</dbReference>
<sequence>MTKVKLCGLRRPCDMAWANEFRPDYAGFVFAGKKRRVSPEEALRLRLLLDPRIPAIGVFQNEDPELISRLVATGVIQAVQLHGGETDAYVTALKRRVHVPLIQAVAIASAADVQRAAASRADYILLDHGTGGSGQTFDWHLAKQLTRPYFLAGGLNCQNIKAALALQPFAVDVSSGIETDGVKDYEKIRAFMQYIHEEDML</sequence>
<evidence type="ECO:0000256" key="6">
    <source>
        <dbReference type="ARBA" id="ARBA00022822"/>
    </source>
</evidence>
<keyword evidence="5 9" id="KW-0028">Amino-acid biosynthesis</keyword>
<dbReference type="Proteomes" id="UP000606870">
    <property type="component" value="Unassembled WGS sequence"/>
</dbReference>
<protein>
    <recommendedName>
        <fullName evidence="4 9">N-(5'-phosphoribosyl)anthranilate isomerase</fullName>
        <shortName evidence="9">PRAI</shortName>
        <ecNumber evidence="3 9">5.3.1.24</ecNumber>
    </recommendedName>
</protein>
<evidence type="ECO:0000256" key="7">
    <source>
        <dbReference type="ARBA" id="ARBA00023141"/>
    </source>
</evidence>
<dbReference type="SUPFAM" id="SSF51366">
    <property type="entry name" value="Ribulose-phoshate binding barrel"/>
    <property type="match status" value="1"/>
</dbReference>